<evidence type="ECO:0000313" key="2">
    <source>
        <dbReference type="EMBL" id="BDV42410.1"/>
    </source>
</evidence>
<accession>A0ABN6VTE4</accession>
<keyword evidence="1" id="KW-1133">Transmembrane helix</keyword>
<keyword evidence="3" id="KW-1185">Reference proteome</keyword>
<sequence>MIHWGWLIAAFYGGVLAGIAVIAPCRAAKDADERMERIAQTGEKGANHDQTHH</sequence>
<gene>
    <name evidence="2" type="ORF">GURASL_13330</name>
</gene>
<organism evidence="2 3">
    <name type="scientific">Geotalea uraniireducens</name>
    <dbReference type="NCBI Taxonomy" id="351604"/>
    <lineage>
        <taxon>Bacteria</taxon>
        <taxon>Pseudomonadati</taxon>
        <taxon>Thermodesulfobacteriota</taxon>
        <taxon>Desulfuromonadia</taxon>
        <taxon>Geobacterales</taxon>
        <taxon>Geobacteraceae</taxon>
        <taxon>Geotalea</taxon>
    </lineage>
</organism>
<name>A0ABN6VTE4_9BACT</name>
<reference evidence="2 3" key="1">
    <citation type="submission" date="2022-12" db="EMBL/GenBank/DDBJ databases">
        <title>Polyphasic characterization of Geotalea uranireducens NIT-SL11 newly isolated from a complex of sewage sludge and microbially reduced graphene oxide.</title>
        <authorList>
            <person name="Xie L."/>
            <person name="Yoshida N."/>
            <person name="Meng L."/>
        </authorList>
    </citation>
    <scope>NUCLEOTIDE SEQUENCE [LARGE SCALE GENOMIC DNA]</scope>
    <source>
        <strain evidence="2 3">NIT-SL11</strain>
    </source>
</reference>
<evidence type="ECO:0000256" key="1">
    <source>
        <dbReference type="SAM" id="Phobius"/>
    </source>
</evidence>
<dbReference type="EMBL" id="AP027151">
    <property type="protein sequence ID" value="BDV42410.1"/>
    <property type="molecule type" value="Genomic_DNA"/>
</dbReference>
<protein>
    <submittedName>
        <fullName evidence="2">Uncharacterized protein</fullName>
    </submittedName>
</protein>
<keyword evidence="1" id="KW-0472">Membrane</keyword>
<proteinExistence type="predicted"/>
<evidence type="ECO:0000313" key="3">
    <source>
        <dbReference type="Proteomes" id="UP001317705"/>
    </source>
</evidence>
<keyword evidence="1" id="KW-0812">Transmembrane</keyword>
<dbReference type="Proteomes" id="UP001317705">
    <property type="component" value="Chromosome"/>
</dbReference>
<dbReference type="RefSeq" id="WP_282002859.1">
    <property type="nucleotide sequence ID" value="NZ_AP027151.1"/>
</dbReference>
<feature type="transmembrane region" description="Helical" evidence="1">
    <location>
        <begin position="6"/>
        <end position="25"/>
    </location>
</feature>